<reference evidence="1 2" key="1">
    <citation type="journal article" date="2014" name="Environ. Microbiol.">
        <title>Comparative genomics of the marine bacterial genus Glaciecola reveals the high degree of genomic diversity and genomic characteristic for cold adaptation.</title>
        <authorList>
            <person name="Qin Q.L."/>
            <person name="Xie B.B."/>
            <person name="Yu Y."/>
            <person name="Shu Y.L."/>
            <person name="Rong J.C."/>
            <person name="Zhang Y.J."/>
            <person name="Zhao D.L."/>
            <person name="Chen X.L."/>
            <person name="Zhang X.Y."/>
            <person name="Chen B."/>
            <person name="Zhou B.C."/>
            <person name="Zhang Y.Z."/>
        </authorList>
    </citation>
    <scope>NUCLEOTIDE SEQUENCE [LARGE SCALE GENOMIC DNA]</scope>
    <source>
        <strain evidence="1 2">NO2</strain>
    </source>
</reference>
<evidence type="ECO:0000313" key="2">
    <source>
        <dbReference type="Proteomes" id="UP000008372"/>
    </source>
</evidence>
<sequence length="38" mass="4486">MCSSFLPHYEFAQQNSVFFIQEYALQLLMSELVKQLSD</sequence>
<name>A0ABQ0I9C2_9ALTE</name>
<protein>
    <submittedName>
        <fullName evidence="1">Uncharacterized protein</fullName>
    </submittedName>
</protein>
<dbReference type="EMBL" id="BAEK01000051">
    <property type="protein sequence ID" value="GAC05962.1"/>
    <property type="molecule type" value="Genomic_DNA"/>
</dbReference>
<comment type="caution">
    <text evidence="1">The sequence shown here is derived from an EMBL/GenBank/DDBJ whole genome shotgun (WGS) entry which is preliminary data.</text>
</comment>
<keyword evidence="2" id="KW-1185">Reference proteome</keyword>
<accession>A0ABQ0I9C2</accession>
<evidence type="ECO:0000313" key="1">
    <source>
        <dbReference type="EMBL" id="GAC05962.1"/>
    </source>
</evidence>
<proteinExistence type="predicted"/>
<gene>
    <name evidence="1" type="ORF">GAGA_3128</name>
</gene>
<dbReference type="Proteomes" id="UP000008372">
    <property type="component" value="Unassembled WGS sequence"/>
</dbReference>
<organism evidence="1 2">
    <name type="scientific">Paraglaciecola agarilytica NO2</name>
    <dbReference type="NCBI Taxonomy" id="1125747"/>
    <lineage>
        <taxon>Bacteria</taxon>
        <taxon>Pseudomonadati</taxon>
        <taxon>Pseudomonadota</taxon>
        <taxon>Gammaproteobacteria</taxon>
        <taxon>Alteromonadales</taxon>
        <taxon>Alteromonadaceae</taxon>
        <taxon>Paraglaciecola</taxon>
    </lineage>
</organism>